<dbReference type="EMBL" id="JACIDH010000012">
    <property type="protein sequence ID" value="MBB3880206.1"/>
    <property type="molecule type" value="Genomic_DNA"/>
</dbReference>
<reference evidence="1 2" key="1">
    <citation type="submission" date="2020-08" db="EMBL/GenBank/DDBJ databases">
        <title>Genomic Encyclopedia of Type Strains, Phase IV (KMG-IV): sequencing the most valuable type-strain genomes for metagenomic binning, comparative biology and taxonomic classification.</title>
        <authorList>
            <person name="Goeker M."/>
        </authorList>
    </citation>
    <scope>NUCLEOTIDE SEQUENCE [LARGE SCALE GENOMIC DNA]</scope>
    <source>
        <strain evidence="1 2">DSM 19512</strain>
    </source>
</reference>
<comment type="caution">
    <text evidence="1">The sequence shown here is derived from an EMBL/GenBank/DDBJ whole genome shotgun (WGS) entry which is preliminary data.</text>
</comment>
<gene>
    <name evidence="1" type="ORF">GGR48_002649</name>
</gene>
<evidence type="ECO:0000313" key="1">
    <source>
        <dbReference type="EMBL" id="MBB3880206.1"/>
    </source>
</evidence>
<proteinExistence type="predicted"/>
<keyword evidence="2" id="KW-1185">Reference proteome</keyword>
<dbReference type="AlphaFoldDB" id="A0A7W6AAG3"/>
<sequence length="36" mass="4048">MIASAYSYSARLRQYGAKDGRVMKLAAACRQAGYRY</sequence>
<protein>
    <submittedName>
        <fullName evidence="1">Uncharacterized protein</fullName>
    </submittedName>
</protein>
<dbReference type="Proteomes" id="UP000538670">
    <property type="component" value="Unassembled WGS sequence"/>
</dbReference>
<organism evidence="1 2">
    <name type="scientific">Sphingomonas pseudosanguinis</name>
    <dbReference type="NCBI Taxonomy" id="413712"/>
    <lineage>
        <taxon>Bacteria</taxon>
        <taxon>Pseudomonadati</taxon>
        <taxon>Pseudomonadota</taxon>
        <taxon>Alphaproteobacteria</taxon>
        <taxon>Sphingomonadales</taxon>
        <taxon>Sphingomonadaceae</taxon>
        <taxon>Sphingomonas</taxon>
    </lineage>
</organism>
<accession>A0A7W6AAG3</accession>
<evidence type="ECO:0000313" key="2">
    <source>
        <dbReference type="Proteomes" id="UP000538670"/>
    </source>
</evidence>
<name>A0A7W6AAG3_9SPHN</name>